<dbReference type="RefSeq" id="WP_187585178.1">
    <property type="nucleotide sequence ID" value="NZ_JACLHY010000012.1"/>
</dbReference>
<gene>
    <name evidence="7" type="ORF">H4O18_12790</name>
</gene>
<reference evidence="7 8" key="1">
    <citation type="submission" date="2020-08" db="EMBL/GenBank/DDBJ databases">
        <title>Arenibacter gaetbuli sp. nov., isolated from a sand dune.</title>
        <authorList>
            <person name="Park S."/>
            <person name="Yoon J.-H."/>
        </authorList>
    </citation>
    <scope>NUCLEOTIDE SEQUENCE [LARGE SCALE GENOMIC DNA]</scope>
    <source>
        <strain evidence="7 8">BSSL-BM3</strain>
    </source>
</reference>
<dbReference type="PANTHER" id="PTHR43014">
    <property type="entry name" value="MERCURIC REDUCTASE"/>
    <property type="match status" value="1"/>
</dbReference>
<comment type="cofactor">
    <cofactor evidence="1">
        <name>FAD</name>
        <dbReference type="ChEBI" id="CHEBI:57692"/>
    </cofactor>
</comment>
<dbReference type="InterPro" id="IPR036188">
    <property type="entry name" value="FAD/NAD-bd_sf"/>
</dbReference>
<keyword evidence="3" id="KW-0285">Flavoprotein</keyword>
<comment type="similarity">
    <text evidence="2">Belongs to the class-I pyridine nucleotide-disulfide oxidoreductase family.</text>
</comment>
<feature type="domain" description="Pyridine nucleotide-disulphide oxidoreductase dimerisation" evidence="5">
    <location>
        <begin position="340"/>
        <end position="447"/>
    </location>
</feature>
<dbReference type="PANTHER" id="PTHR43014:SF5">
    <property type="entry name" value="GLUTATHIONE REDUCTASE (NADPH)"/>
    <property type="match status" value="1"/>
</dbReference>
<dbReference type="Gene3D" id="3.30.390.30">
    <property type="match status" value="1"/>
</dbReference>
<dbReference type="InterPro" id="IPR001100">
    <property type="entry name" value="Pyr_nuc-diS_OxRdtase"/>
</dbReference>
<evidence type="ECO:0000313" key="7">
    <source>
        <dbReference type="EMBL" id="MBC8768871.1"/>
    </source>
</evidence>
<accession>A0ABR7QNW8</accession>
<dbReference type="Proteomes" id="UP000618952">
    <property type="component" value="Unassembled WGS sequence"/>
</dbReference>
<name>A0ABR7QNW8_9FLAO</name>
<proteinExistence type="inferred from homology"/>
<comment type="caution">
    <text evidence="7">The sequence shown here is derived from an EMBL/GenBank/DDBJ whole genome shotgun (WGS) entry which is preliminary data.</text>
</comment>
<dbReference type="Pfam" id="PF07992">
    <property type="entry name" value="Pyr_redox_2"/>
    <property type="match status" value="1"/>
</dbReference>
<dbReference type="InterPro" id="IPR016156">
    <property type="entry name" value="FAD/NAD-linked_Rdtase_dimer_sf"/>
</dbReference>
<dbReference type="SUPFAM" id="SSF55424">
    <property type="entry name" value="FAD/NAD-linked reductases, dimerisation (C-terminal) domain"/>
    <property type="match status" value="1"/>
</dbReference>
<dbReference type="Pfam" id="PF02852">
    <property type="entry name" value="Pyr_redox_dim"/>
    <property type="match status" value="1"/>
</dbReference>
<evidence type="ECO:0000256" key="2">
    <source>
        <dbReference type="ARBA" id="ARBA00007532"/>
    </source>
</evidence>
<keyword evidence="8" id="KW-1185">Reference proteome</keyword>
<feature type="domain" description="FAD/NAD(P)-binding" evidence="6">
    <location>
        <begin position="7"/>
        <end position="313"/>
    </location>
</feature>
<dbReference type="InterPro" id="IPR004099">
    <property type="entry name" value="Pyr_nucl-diS_OxRdtase_dimer"/>
</dbReference>
<dbReference type="SUPFAM" id="SSF51905">
    <property type="entry name" value="FAD/NAD(P)-binding domain"/>
    <property type="match status" value="1"/>
</dbReference>
<evidence type="ECO:0000256" key="4">
    <source>
        <dbReference type="ARBA" id="ARBA00022827"/>
    </source>
</evidence>
<dbReference type="PIRSF" id="PIRSF000350">
    <property type="entry name" value="Mercury_reductase_MerA"/>
    <property type="match status" value="1"/>
</dbReference>
<keyword evidence="4" id="KW-0274">FAD</keyword>
<dbReference type="PRINTS" id="PR00411">
    <property type="entry name" value="PNDRDTASEI"/>
</dbReference>
<dbReference type="EMBL" id="JACLHY010000012">
    <property type="protein sequence ID" value="MBC8768871.1"/>
    <property type="molecule type" value="Genomic_DNA"/>
</dbReference>
<evidence type="ECO:0000259" key="6">
    <source>
        <dbReference type="Pfam" id="PF07992"/>
    </source>
</evidence>
<evidence type="ECO:0000259" key="5">
    <source>
        <dbReference type="Pfam" id="PF02852"/>
    </source>
</evidence>
<protein>
    <submittedName>
        <fullName evidence="7">NAD(P)/FAD-dependent oxidoreductase</fullName>
    </submittedName>
</protein>
<evidence type="ECO:0000256" key="1">
    <source>
        <dbReference type="ARBA" id="ARBA00001974"/>
    </source>
</evidence>
<dbReference type="PRINTS" id="PR00368">
    <property type="entry name" value="FADPNR"/>
</dbReference>
<sequence length="449" mass="49403">MAMKKVDVFVIGSGSAGRKVAETCVKSGLKVAIADNREYGGTCGNRGCIPKKILLAPTETYELAANLTDKGISSEPTLDWKALQRFKRQFTKPIPMATEKELKELGIQLYHQSPKFLDEQTLSVEGKSIKATKIVVATGQIPRKLEFKGAKFLKNSDDFLQLGKLPKNMVFIGGGYIAMEFAHMAARAGSKITIIEHGENILKAFDSDLVSHLRKVSEDLGINFILNSEVTKIEKLKKNLRIRYKQGGKEKTLKTRSIFNTAGRVPAINTLNLEKGNVSYSDKGIQVNEYLQNTGNPNVYACGDVSAHGLPLTPLSGVEGAIVAENILQGNKRKIETPVIPSAVFTLPNLAFVGLSEEEAKSRYKKVTVNYKSVPDWYNAKRINASAYAYKIVINERTKQIVGAHLLSPHAGETINMFAMAISLKMTTEALKGMIFTFPSWANDIKSML</sequence>
<organism evidence="7 8">
    <name type="scientific">Arenibacter arenosicollis</name>
    <dbReference type="NCBI Taxonomy" id="2762274"/>
    <lineage>
        <taxon>Bacteria</taxon>
        <taxon>Pseudomonadati</taxon>
        <taxon>Bacteroidota</taxon>
        <taxon>Flavobacteriia</taxon>
        <taxon>Flavobacteriales</taxon>
        <taxon>Flavobacteriaceae</taxon>
        <taxon>Arenibacter</taxon>
    </lineage>
</organism>
<dbReference type="InterPro" id="IPR023753">
    <property type="entry name" value="FAD/NAD-binding_dom"/>
</dbReference>
<evidence type="ECO:0000313" key="8">
    <source>
        <dbReference type="Proteomes" id="UP000618952"/>
    </source>
</evidence>
<dbReference type="Gene3D" id="3.50.50.60">
    <property type="entry name" value="FAD/NAD(P)-binding domain"/>
    <property type="match status" value="2"/>
</dbReference>
<evidence type="ECO:0000256" key="3">
    <source>
        <dbReference type="ARBA" id="ARBA00022630"/>
    </source>
</evidence>